<reference evidence="3" key="1">
    <citation type="submission" date="2016-11" db="EMBL/GenBank/DDBJ databases">
        <authorList>
            <person name="Varghese N."/>
            <person name="Submissions S."/>
        </authorList>
    </citation>
    <scope>NUCLEOTIDE SEQUENCE [LARGE SCALE GENOMIC DNA]</scope>
    <source>
        <strain evidence="3">DSM 24724</strain>
    </source>
</reference>
<keyword evidence="1" id="KW-0812">Transmembrane</keyword>
<keyword evidence="1" id="KW-1133">Transmembrane helix</keyword>
<evidence type="ECO:0000313" key="2">
    <source>
        <dbReference type="EMBL" id="SHL76581.1"/>
    </source>
</evidence>
<sequence>MKTTSTSVSEKIFHFVFTFLTSAGLGYSLVNQFILEKSNKDLLLVMLCLFLASIALWQRKKYSKK</sequence>
<evidence type="ECO:0000256" key="1">
    <source>
        <dbReference type="SAM" id="Phobius"/>
    </source>
</evidence>
<proteinExistence type="predicted"/>
<evidence type="ECO:0000313" key="3">
    <source>
        <dbReference type="Proteomes" id="UP000184028"/>
    </source>
</evidence>
<dbReference type="STRING" id="946677.SAMN05444484_102500"/>
<keyword evidence="3" id="KW-1185">Reference proteome</keyword>
<dbReference type="Proteomes" id="UP000184028">
    <property type="component" value="Unassembled WGS sequence"/>
</dbReference>
<dbReference type="RefSeq" id="WP_068841961.1">
    <property type="nucleotide sequence ID" value="NZ_FRBT01000002.1"/>
</dbReference>
<name>A0A1M7DAN9_9FLAO</name>
<dbReference type="EMBL" id="FRBT01000002">
    <property type="protein sequence ID" value="SHL76581.1"/>
    <property type="molecule type" value="Genomic_DNA"/>
</dbReference>
<feature type="transmembrane region" description="Helical" evidence="1">
    <location>
        <begin position="42"/>
        <end position="58"/>
    </location>
</feature>
<keyword evidence="1" id="KW-0472">Membrane</keyword>
<accession>A0A1M7DAN9</accession>
<protein>
    <submittedName>
        <fullName evidence="2">Uncharacterized protein</fullName>
    </submittedName>
</protein>
<feature type="transmembrane region" description="Helical" evidence="1">
    <location>
        <begin position="12"/>
        <end position="30"/>
    </location>
</feature>
<gene>
    <name evidence="2" type="ORF">SAMN05444484_102500</name>
</gene>
<dbReference type="OrthoDB" id="1370159at2"/>
<organism evidence="2 3">
    <name type="scientific">Flavobacterium chilense</name>
    <dbReference type="NCBI Taxonomy" id="946677"/>
    <lineage>
        <taxon>Bacteria</taxon>
        <taxon>Pseudomonadati</taxon>
        <taxon>Bacteroidota</taxon>
        <taxon>Flavobacteriia</taxon>
        <taxon>Flavobacteriales</taxon>
        <taxon>Flavobacteriaceae</taxon>
        <taxon>Flavobacterium</taxon>
    </lineage>
</organism>
<dbReference type="AlphaFoldDB" id="A0A1M7DAN9"/>